<evidence type="ECO:0000313" key="2">
    <source>
        <dbReference type="EMBL" id="KAK1724466.1"/>
    </source>
</evidence>
<organism evidence="2 3">
    <name type="scientific">Glomerella acutata</name>
    <name type="common">Colletotrichum acutatum</name>
    <dbReference type="NCBI Taxonomy" id="27357"/>
    <lineage>
        <taxon>Eukaryota</taxon>
        <taxon>Fungi</taxon>
        <taxon>Dikarya</taxon>
        <taxon>Ascomycota</taxon>
        <taxon>Pezizomycotina</taxon>
        <taxon>Sordariomycetes</taxon>
        <taxon>Hypocreomycetidae</taxon>
        <taxon>Glomerellales</taxon>
        <taxon>Glomerellaceae</taxon>
        <taxon>Colletotrichum</taxon>
        <taxon>Colletotrichum acutatum species complex</taxon>
    </lineage>
</organism>
<sequence length="214" mass="23610">MQPARQRPSSRERERGSQRKEKWSMLAALQHQQNPPVRPLSVVVFGGKCSAGNWAGHRSLAKLDRRRAVGTGYLGSILRRNAVKPPWLLPFPGGVHNLVLLCCCLFVVNWGDTIDCFLGSPWQQWENPTSSGKPPKALYSRACLGLASDTGSVVASFEALGSSCDDTRSVFDLAITLCPSSLEYDCIGIRRTVWTTAYSAIDQLSKCWLTGWLI</sequence>
<feature type="region of interest" description="Disordered" evidence="1">
    <location>
        <begin position="1"/>
        <end position="22"/>
    </location>
</feature>
<dbReference type="RefSeq" id="XP_060364521.1">
    <property type="nucleotide sequence ID" value="XM_060502514.1"/>
</dbReference>
<comment type="caution">
    <text evidence="2">The sequence shown here is derived from an EMBL/GenBank/DDBJ whole genome shotgun (WGS) entry which is preliminary data.</text>
</comment>
<dbReference type="Proteomes" id="UP001244207">
    <property type="component" value="Unassembled WGS sequence"/>
</dbReference>
<reference evidence="2" key="1">
    <citation type="submission" date="2021-12" db="EMBL/GenBank/DDBJ databases">
        <title>Comparative genomics, transcriptomics and evolutionary studies reveal genomic signatures of adaptation to plant cell wall in hemibiotrophic fungi.</title>
        <authorList>
            <consortium name="DOE Joint Genome Institute"/>
            <person name="Baroncelli R."/>
            <person name="Diaz J.F."/>
            <person name="Benocci T."/>
            <person name="Peng M."/>
            <person name="Battaglia E."/>
            <person name="Haridas S."/>
            <person name="Andreopoulos W."/>
            <person name="Labutti K."/>
            <person name="Pangilinan J."/>
            <person name="Floch G.L."/>
            <person name="Makela M.R."/>
            <person name="Henrissat B."/>
            <person name="Grigoriev I.V."/>
            <person name="Crouch J.A."/>
            <person name="De Vries R.P."/>
            <person name="Sukno S.A."/>
            <person name="Thon M.R."/>
        </authorList>
    </citation>
    <scope>NUCLEOTIDE SEQUENCE</scope>
    <source>
        <strain evidence="2">CBS 112980</strain>
    </source>
</reference>
<protein>
    <submittedName>
        <fullName evidence="2">Uncharacterized protein</fullName>
    </submittedName>
</protein>
<accession>A0AAD8UNC6</accession>
<gene>
    <name evidence="2" type="ORF">BDZ83DRAFT_349829</name>
</gene>
<dbReference type="GeneID" id="85386413"/>
<feature type="compositionally biased region" description="Basic and acidic residues" evidence="1">
    <location>
        <begin position="9"/>
        <end position="22"/>
    </location>
</feature>
<evidence type="ECO:0000313" key="3">
    <source>
        <dbReference type="Proteomes" id="UP001244207"/>
    </source>
</evidence>
<dbReference type="EMBL" id="JAHMHS010000051">
    <property type="protein sequence ID" value="KAK1724466.1"/>
    <property type="molecule type" value="Genomic_DNA"/>
</dbReference>
<keyword evidence="3" id="KW-1185">Reference proteome</keyword>
<proteinExistence type="predicted"/>
<name>A0AAD8UNC6_GLOAC</name>
<dbReference type="AlphaFoldDB" id="A0AAD8UNC6"/>
<evidence type="ECO:0000256" key="1">
    <source>
        <dbReference type="SAM" id="MobiDB-lite"/>
    </source>
</evidence>